<keyword evidence="9" id="KW-1185">Reference proteome</keyword>
<gene>
    <name evidence="8" type="ordered locus">Sama_0113</name>
</gene>
<dbReference type="HOGENOM" id="CLU_038944_4_1_6"/>
<keyword evidence="4 6" id="KW-1133">Transmembrane helix</keyword>
<feature type="transmembrane region" description="Helical" evidence="6">
    <location>
        <begin position="70"/>
        <end position="103"/>
    </location>
</feature>
<feature type="transmembrane region" description="Helical" evidence="6">
    <location>
        <begin position="159"/>
        <end position="184"/>
    </location>
</feature>
<comment type="subcellular location">
    <subcellularLocation>
        <location evidence="1 6">Cell membrane</location>
        <topology evidence="1 6">Multi-pass membrane protein</topology>
    </subcellularLocation>
</comment>
<proteinExistence type="inferred from homology"/>
<dbReference type="PANTHER" id="PTHR12677">
    <property type="entry name" value="GOLGI APPARATUS MEMBRANE PROTEIN TVP38-RELATED"/>
    <property type="match status" value="1"/>
</dbReference>
<name>A1S1R9_SHEAM</name>
<evidence type="ECO:0000256" key="3">
    <source>
        <dbReference type="ARBA" id="ARBA00022692"/>
    </source>
</evidence>
<dbReference type="GO" id="GO:0005886">
    <property type="term" value="C:plasma membrane"/>
    <property type="evidence" value="ECO:0007669"/>
    <property type="project" value="UniProtKB-SubCell"/>
</dbReference>
<feature type="transmembrane region" description="Helical" evidence="6">
    <location>
        <begin position="131"/>
        <end position="152"/>
    </location>
</feature>
<comment type="similarity">
    <text evidence="6">Belongs to the TVP38/TMEM64 family.</text>
</comment>
<dbReference type="Proteomes" id="UP000009175">
    <property type="component" value="Chromosome"/>
</dbReference>
<dbReference type="RefSeq" id="WP_011758236.1">
    <property type="nucleotide sequence ID" value="NC_008700.1"/>
</dbReference>
<dbReference type="PANTHER" id="PTHR12677:SF59">
    <property type="entry name" value="GOLGI APPARATUS MEMBRANE PROTEIN TVP38-RELATED"/>
    <property type="match status" value="1"/>
</dbReference>
<evidence type="ECO:0000256" key="4">
    <source>
        <dbReference type="ARBA" id="ARBA00022989"/>
    </source>
</evidence>
<evidence type="ECO:0000313" key="9">
    <source>
        <dbReference type="Proteomes" id="UP000009175"/>
    </source>
</evidence>
<keyword evidence="3 6" id="KW-0812">Transmembrane</keyword>
<organism evidence="8 9">
    <name type="scientific">Shewanella amazonensis (strain ATCC BAA-1098 / SB2B)</name>
    <dbReference type="NCBI Taxonomy" id="326297"/>
    <lineage>
        <taxon>Bacteria</taxon>
        <taxon>Pseudomonadati</taxon>
        <taxon>Pseudomonadota</taxon>
        <taxon>Gammaproteobacteria</taxon>
        <taxon>Alteromonadales</taxon>
        <taxon>Shewanellaceae</taxon>
        <taxon>Shewanella</taxon>
    </lineage>
</organism>
<evidence type="ECO:0000256" key="2">
    <source>
        <dbReference type="ARBA" id="ARBA00022475"/>
    </source>
</evidence>
<dbReference type="STRING" id="326297.Sama_0113"/>
<keyword evidence="2 6" id="KW-1003">Cell membrane</keyword>
<dbReference type="InterPro" id="IPR015414">
    <property type="entry name" value="TMEM64"/>
</dbReference>
<feature type="domain" description="VTT" evidence="7">
    <location>
        <begin position="67"/>
        <end position="182"/>
    </location>
</feature>
<sequence length="225" mass="24344">MKTHLKRLGKLSLTLTVLVLLMLAAREGWFDHLTDSNWVARFVQEGGVQALVVLLLAGSLFTAVGGPRQAIAFVCGFAMGGLYGALFSTLATLLGCLTSFYFARLTVRSSLSRRFGHRLQRFEALLAQKTWLKVLMIRLLPVGSNLLTNLLAGTTRVGVGGFLLGSALGYLPQMLIFSFAGAGIGLADHIQLGISVVLFILSSAIGAYLYRSHLKRQVDEIAEES</sequence>
<dbReference type="KEGG" id="saz:Sama_0113"/>
<protein>
    <recommendedName>
        <fullName evidence="6">TVP38/TMEM64 family membrane protein</fullName>
    </recommendedName>
</protein>
<dbReference type="eggNOG" id="COG0398">
    <property type="taxonomic scope" value="Bacteria"/>
</dbReference>
<dbReference type="AlphaFoldDB" id="A1S1R9"/>
<evidence type="ECO:0000313" key="8">
    <source>
        <dbReference type="EMBL" id="ABL98325.1"/>
    </source>
</evidence>
<feature type="transmembrane region" description="Helical" evidence="6">
    <location>
        <begin position="42"/>
        <end position="63"/>
    </location>
</feature>
<evidence type="ECO:0000256" key="6">
    <source>
        <dbReference type="RuleBase" id="RU366058"/>
    </source>
</evidence>
<keyword evidence="5 6" id="KW-0472">Membrane</keyword>
<accession>A1S1R9</accession>
<dbReference type="EMBL" id="CP000507">
    <property type="protein sequence ID" value="ABL98325.1"/>
    <property type="molecule type" value="Genomic_DNA"/>
</dbReference>
<dbReference type="Pfam" id="PF09335">
    <property type="entry name" value="VTT_dom"/>
    <property type="match status" value="1"/>
</dbReference>
<feature type="transmembrane region" description="Helical" evidence="6">
    <location>
        <begin position="190"/>
        <end position="210"/>
    </location>
</feature>
<reference evidence="8 9" key="1">
    <citation type="submission" date="2006-12" db="EMBL/GenBank/DDBJ databases">
        <title>Complete sequence of Shewanella amazonensis SB2B.</title>
        <authorList>
            <consortium name="US DOE Joint Genome Institute"/>
            <person name="Copeland A."/>
            <person name="Lucas S."/>
            <person name="Lapidus A."/>
            <person name="Barry K."/>
            <person name="Detter J.C."/>
            <person name="Glavina del Rio T."/>
            <person name="Hammon N."/>
            <person name="Israni S."/>
            <person name="Dalin E."/>
            <person name="Tice H."/>
            <person name="Pitluck S."/>
            <person name="Munk A.C."/>
            <person name="Brettin T."/>
            <person name="Bruce D."/>
            <person name="Han C."/>
            <person name="Tapia R."/>
            <person name="Gilna P."/>
            <person name="Schmutz J."/>
            <person name="Larimer F."/>
            <person name="Land M."/>
            <person name="Hauser L."/>
            <person name="Kyrpides N."/>
            <person name="Mikhailova N."/>
            <person name="Fredrickson J."/>
            <person name="Richardson P."/>
        </authorList>
    </citation>
    <scope>NUCLEOTIDE SEQUENCE [LARGE SCALE GENOMIC DNA]</scope>
    <source>
        <strain evidence="9">ATCC BAA-1098 / SB2B</strain>
    </source>
</reference>
<evidence type="ECO:0000256" key="1">
    <source>
        <dbReference type="ARBA" id="ARBA00004651"/>
    </source>
</evidence>
<evidence type="ECO:0000256" key="5">
    <source>
        <dbReference type="ARBA" id="ARBA00023136"/>
    </source>
</evidence>
<dbReference type="InterPro" id="IPR032816">
    <property type="entry name" value="VTT_dom"/>
</dbReference>
<evidence type="ECO:0000259" key="7">
    <source>
        <dbReference type="Pfam" id="PF09335"/>
    </source>
</evidence>